<name>A0A1Y5E585_COLPS</name>
<dbReference type="Proteomes" id="UP000243053">
    <property type="component" value="Unassembled WGS sequence"/>
</dbReference>
<evidence type="ECO:0000313" key="3">
    <source>
        <dbReference type="EMBL" id="OUR77931.1"/>
    </source>
</evidence>
<dbReference type="PANTHER" id="PTHR42852">
    <property type="entry name" value="THIOL:DISULFIDE INTERCHANGE PROTEIN DSBE"/>
    <property type="match status" value="1"/>
</dbReference>
<proteinExistence type="predicted"/>
<dbReference type="EMBL" id="MAAF01000084">
    <property type="protein sequence ID" value="OUR77931.1"/>
    <property type="molecule type" value="Genomic_DNA"/>
</dbReference>
<dbReference type="GO" id="GO:0016491">
    <property type="term" value="F:oxidoreductase activity"/>
    <property type="evidence" value="ECO:0007669"/>
    <property type="project" value="InterPro"/>
</dbReference>
<evidence type="ECO:0000259" key="2">
    <source>
        <dbReference type="PROSITE" id="PS51352"/>
    </source>
</evidence>
<dbReference type="PROSITE" id="PS51352">
    <property type="entry name" value="THIOREDOXIN_2"/>
    <property type="match status" value="1"/>
</dbReference>
<sequence>MKTIVIVMTTLILFITHAQAKDSTSLQYKDVIKQYKGDVIYLDFWASWCTPCRKSFPWMNKIQQKYADKNFKVISVNLDAEPNLAKQFLASTPANFTILYDPDGSLAEELQLKGMPSSFIINAEGKIVSAHVGFTDKKKVKYEQEIEQLL</sequence>
<dbReference type="PANTHER" id="PTHR42852:SF18">
    <property type="entry name" value="CHROMOSOME UNDETERMINED SCAFFOLD_47, WHOLE GENOME SHOTGUN SEQUENCE"/>
    <property type="match status" value="1"/>
</dbReference>
<gene>
    <name evidence="3" type="ORF">A9Q75_14535</name>
</gene>
<feature type="chain" id="PRO_5012621875" evidence="1">
    <location>
        <begin position="21"/>
        <end position="150"/>
    </location>
</feature>
<dbReference type="AlphaFoldDB" id="A0A1Y5E585"/>
<dbReference type="InterPro" id="IPR050553">
    <property type="entry name" value="Thioredoxin_ResA/DsbE_sf"/>
</dbReference>
<keyword evidence="1" id="KW-0732">Signal</keyword>
<dbReference type="CDD" id="cd02966">
    <property type="entry name" value="TlpA_like_family"/>
    <property type="match status" value="1"/>
</dbReference>
<dbReference type="SUPFAM" id="SSF52833">
    <property type="entry name" value="Thioredoxin-like"/>
    <property type="match status" value="1"/>
</dbReference>
<feature type="domain" description="Thioredoxin" evidence="2">
    <location>
        <begin position="5"/>
        <end position="150"/>
    </location>
</feature>
<dbReference type="Gene3D" id="3.40.30.10">
    <property type="entry name" value="Glutaredoxin"/>
    <property type="match status" value="1"/>
</dbReference>
<accession>A0A1Y5E585</accession>
<protein>
    <submittedName>
        <fullName evidence="3">Thioredoxin</fullName>
    </submittedName>
</protein>
<dbReference type="Pfam" id="PF08534">
    <property type="entry name" value="Redoxin"/>
    <property type="match status" value="1"/>
</dbReference>
<dbReference type="InterPro" id="IPR013740">
    <property type="entry name" value="Redoxin"/>
</dbReference>
<dbReference type="InterPro" id="IPR036249">
    <property type="entry name" value="Thioredoxin-like_sf"/>
</dbReference>
<comment type="caution">
    <text evidence="3">The sequence shown here is derived from an EMBL/GenBank/DDBJ whole genome shotgun (WGS) entry which is preliminary data.</text>
</comment>
<evidence type="ECO:0000313" key="4">
    <source>
        <dbReference type="Proteomes" id="UP000243053"/>
    </source>
</evidence>
<organism evidence="3 4">
    <name type="scientific">Colwellia psychrerythraea</name>
    <name type="common">Vibrio psychroerythus</name>
    <dbReference type="NCBI Taxonomy" id="28229"/>
    <lineage>
        <taxon>Bacteria</taxon>
        <taxon>Pseudomonadati</taxon>
        <taxon>Pseudomonadota</taxon>
        <taxon>Gammaproteobacteria</taxon>
        <taxon>Alteromonadales</taxon>
        <taxon>Colwelliaceae</taxon>
        <taxon>Colwellia</taxon>
    </lineage>
</organism>
<dbReference type="InterPro" id="IPR013766">
    <property type="entry name" value="Thioredoxin_domain"/>
</dbReference>
<feature type="signal peptide" evidence="1">
    <location>
        <begin position="1"/>
        <end position="20"/>
    </location>
</feature>
<reference evidence="4" key="1">
    <citation type="journal article" date="2017" name="Proc. Natl. Acad. Sci. U.S.A.">
        <title>Simulation of Deepwater Horizon oil plume reveals substrate specialization within a complex community of hydrocarbon degraders.</title>
        <authorList>
            <person name="Hu P."/>
            <person name="Dubinsky E.A."/>
            <person name="Probst A.J."/>
            <person name="Wang J."/>
            <person name="Sieber C.M.K."/>
            <person name="Tom L.M."/>
            <person name="Gardinali P."/>
            <person name="Banfield J.F."/>
            <person name="Atlas R.M."/>
            <person name="Andersen G.L."/>
        </authorList>
    </citation>
    <scope>NUCLEOTIDE SEQUENCE [LARGE SCALE GENOMIC DNA]</scope>
</reference>
<evidence type="ECO:0000256" key="1">
    <source>
        <dbReference type="SAM" id="SignalP"/>
    </source>
</evidence>